<accession>A0A0D9YB59</accession>
<dbReference type="HOGENOM" id="CLU_2593655_0_0_1"/>
<keyword evidence="2" id="KW-1185">Reference proteome</keyword>
<protein>
    <submittedName>
        <fullName evidence="1">Uncharacterized protein</fullName>
    </submittedName>
</protein>
<dbReference type="AlphaFoldDB" id="A0A0D9YB59"/>
<reference evidence="1" key="1">
    <citation type="submission" date="2013-08" db="EMBL/GenBank/DDBJ databases">
        <title>Oryza genome evolution.</title>
        <authorList>
            <person name="Wing R.A."/>
            <person name="Panaud O."/>
            <person name="Oliveira A.C."/>
        </authorList>
    </citation>
    <scope>NUCLEOTIDE SEQUENCE</scope>
</reference>
<reference evidence="1" key="3">
    <citation type="submission" date="2018-05" db="EMBL/GenBank/DDBJ databases">
        <title>OgluRS3 (Oryza glumaepatula Reference Sequence Version 3).</title>
        <authorList>
            <person name="Zhang J."/>
            <person name="Kudrna D."/>
            <person name="Lee S."/>
            <person name="Talag J."/>
            <person name="Welchert J."/>
            <person name="Wing R.A."/>
        </authorList>
    </citation>
    <scope>NUCLEOTIDE SEQUENCE [LARGE SCALE GENOMIC DNA]</scope>
</reference>
<sequence>MGWAIDLVGLSVGPGPITRPSHCLHAYSPARGSSGGGYLGFQAATSPGPWNEVAASIDKHDLRSSSVVIVSIYIAQVVES</sequence>
<evidence type="ECO:0000313" key="2">
    <source>
        <dbReference type="Proteomes" id="UP000026961"/>
    </source>
</evidence>
<dbReference type="EnsemblPlants" id="OGLUM01G24880.3">
    <property type="protein sequence ID" value="OGLUM01G24880.3"/>
    <property type="gene ID" value="OGLUM01G24880"/>
</dbReference>
<dbReference type="Proteomes" id="UP000026961">
    <property type="component" value="Chromosome 1"/>
</dbReference>
<evidence type="ECO:0000313" key="1">
    <source>
        <dbReference type="EnsemblPlants" id="OGLUM01G24880.3"/>
    </source>
</evidence>
<proteinExistence type="predicted"/>
<organism evidence="1">
    <name type="scientific">Oryza glumipatula</name>
    <dbReference type="NCBI Taxonomy" id="40148"/>
    <lineage>
        <taxon>Eukaryota</taxon>
        <taxon>Viridiplantae</taxon>
        <taxon>Streptophyta</taxon>
        <taxon>Embryophyta</taxon>
        <taxon>Tracheophyta</taxon>
        <taxon>Spermatophyta</taxon>
        <taxon>Magnoliopsida</taxon>
        <taxon>Liliopsida</taxon>
        <taxon>Poales</taxon>
        <taxon>Poaceae</taxon>
        <taxon>BOP clade</taxon>
        <taxon>Oryzoideae</taxon>
        <taxon>Oryzeae</taxon>
        <taxon>Oryzinae</taxon>
        <taxon>Oryza</taxon>
    </lineage>
</organism>
<dbReference type="Gramene" id="OGLUM01G24880.3">
    <property type="protein sequence ID" value="OGLUM01G24880.3"/>
    <property type="gene ID" value="OGLUM01G24880"/>
</dbReference>
<reference evidence="1" key="2">
    <citation type="submission" date="2015-04" db="UniProtKB">
        <authorList>
            <consortium name="EnsemblPlants"/>
        </authorList>
    </citation>
    <scope>IDENTIFICATION</scope>
</reference>
<name>A0A0D9YB59_9ORYZ</name>